<evidence type="ECO:0000256" key="1">
    <source>
        <dbReference type="ARBA" id="ARBA00004141"/>
    </source>
</evidence>
<comment type="subcellular location">
    <subcellularLocation>
        <location evidence="1">Membrane</location>
        <topology evidence="1">Multi-pass membrane protein</topology>
    </subcellularLocation>
</comment>
<evidence type="ECO:0000256" key="4">
    <source>
        <dbReference type="ARBA" id="ARBA00022989"/>
    </source>
</evidence>
<keyword evidence="9" id="KW-1185">Reference proteome</keyword>
<evidence type="ECO:0000256" key="2">
    <source>
        <dbReference type="ARBA" id="ARBA00006143"/>
    </source>
</evidence>
<dbReference type="Pfam" id="PF02683">
    <property type="entry name" value="DsbD_TM"/>
    <property type="match status" value="1"/>
</dbReference>
<dbReference type="RefSeq" id="WP_093797781.1">
    <property type="nucleotide sequence ID" value="NZ_CP155571.1"/>
</dbReference>
<dbReference type="PANTHER" id="PTHR31272">
    <property type="entry name" value="CYTOCHROME C-TYPE BIOGENESIS PROTEIN HI_1454-RELATED"/>
    <property type="match status" value="1"/>
</dbReference>
<evidence type="ECO:0000313" key="9">
    <source>
        <dbReference type="Proteomes" id="UP000216052"/>
    </source>
</evidence>
<feature type="domain" description="Cytochrome C biogenesis protein transmembrane" evidence="7">
    <location>
        <begin position="7"/>
        <end position="189"/>
    </location>
</feature>
<feature type="transmembrane region" description="Helical" evidence="6">
    <location>
        <begin position="200"/>
        <end position="218"/>
    </location>
</feature>
<feature type="transmembrane region" description="Helical" evidence="6">
    <location>
        <begin position="50"/>
        <end position="73"/>
    </location>
</feature>
<dbReference type="InterPro" id="IPR051790">
    <property type="entry name" value="Cytochrome_c-biogenesis_DsbD"/>
</dbReference>
<gene>
    <name evidence="8" type="ORF">SPACI_023780</name>
</gene>
<dbReference type="InterPro" id="IPR003834">
    <property type="entry name" value="Cyt_c_assmbl_TM_dom"/>
</dbReference>
<evidence type="ECO:0000256" key="3">
    <source>
        <dbReference type="ARBA" id="ARBA00022692"/>
    </source>
</evidence>
<keyword evidence="4 6" id="KW-1133">Transmembrane helix</keyword>
<evidence type="ECO:0000256" key="5">
    <source>
        <dbReference type="ARBA" id="ARBA00023136"/>
    </source>
</evidence>
<keyword evidence="5 6" id="KW-0472">Membrane</keyword>
<evidence type="ECO:0000313" key="8">
    <source>
        <dbReference type="EMBL" id="XFO72326.1"/>
    </source>
</evidence>
<feature type="transmembrane region" description="Helical" evidence="6">
    <location>
        <begin position="163"/>
        <end position="188"/>
    </location>
</feature>
<sequence>MELNSAALLTAFSAGLISFFSPCVLAVLPACTAFLGNTKKSVGNPSIKQLWINIALFLSGFCIVFLVIGAGTAYLGQALHNYQHILSKIGAVFMAVMGLQLSGLISFTITRRKFHLRFPATAGPGGIFLLGLASTAAWTPCNAPLLAPVIVYASTSPSLLKGIFLFGIYVLGFCLPFTLSAVTLNRYFNKLHLLSCRLPMFQRIAGILLVIGGFLLFLN</sequence>
<organism evidence="8 9">
    <name type="scientific">Sporomusa acidovorans (strain ATCC 49682 / DSM 3132 / Mol)</name>
    <dbReference type="NCBI Taxonomy" id="1123286"/>
    <lineage>
        <taxon>Bacteria</taxon>
        <taxon>Bacillati</taxon>
        <taxon>Bacillota</taxon>
        <taxon>Negativicutes</taxon>
        <taxon>Selenomonadales</taxon>
        <taxon>Sporomusaceae</taxon>
        <taxon>Sporomusa</taxon>
    </lineage>
</organism>
<evidence type="ECO:0000256" key="6">
    <source>
        <dbReference type="SAM" id="Phobius"/>
    </source>
</evidence>
<dbReference type="PANTHER" id="PTHR31272:SF4">
    <property type="entry name" value="CYTOCHROME C-TYPE BIOGENESIS PROTEIN HI_1454-RELATED"/>
    <property type="match status" value="1"/>
</dbReference>
<dbReference type="Proteomes" id="UP000216052">
    <property type="component" value="Chromosome"/>
</dbReference>
<protein>
    <recommendedName>
        <fullName evidence="7">Cytochrome C biogenesis protein transmembrane domain-containing protein</fullName>
    </recommendedName>
</protein>
<comment type="similarity">
    <text evidence="2">Belongs to the DsbD family.</text>
</comment>
<evidence type="ECO:0000259" key="7">
    <source>
        <dbReference type="Pfam" id="PF02683"/>
    </source>
</evidence>
<feature type="transmembrane region" description="Helical" evidence="6">
    <location>
        <begin position="85"/>
        <end position="107"/>
    </location>
</feature>
<proteinExistence type="inferred from homology"/>
<keyword evidence="3 6" id="KW-0812">Transmembrane</keyword>
<dbReference type="EMBL" id="CP155571">
    <property type="protein sequence ID" value="XFO72326.1"/>
    <property type="molecule type" value="Genomic_DNA"/>
</dbReference>
<accession>A0ABZ3J354</accession>
<name>A0ABZ3J354_SPOA4</name>
<reference evidence="8" key="1">
    <citation type="submission" date="2024-05" db="EMBL/GenBank/DDBJ databases">
        <title>Isolation and characterization of Sporomusa carbonis sp. nov., a carboxydotrophic hydrogenogen in the genus of Sporomusa isolated from a charcoal burning pile.</title>
        <authorList>
            <person name="Boeer T."/>
            <person name="Rosenbaum F."/>
            <person name="Eysell L."/>
            <person name="Mueller V."/>
            <person name="Daniel R."/>
            <person name="Poehlein A."/>
        </authorList>
    </citation>
    <scope>NUCLEOTIDE SEQUENCE [LARGE SCALE GENOMIC DNA]</scope>
    <source>
        <strain evidence="8">DSM 3132</strain>
    </source>
</reference>